<feature type="region of interest" description="Disordered" evidence="1">
    <location>
        <begin position="1"/>
        <end position="37"/>
    </location>
</feature>
<dbReference type="EMBL" id="NMUH01000377">
    <property type="protein sequence ID" value="MQL78010.1"/>
    <property type="molecule type" value="Genomic_DNA"/>
</dbReference>
<gene>
    <name evidence="2" type="ORF">Taro_010425</name>
</gene>
<evidence type="ECO:0000256" key="1">
    <source>
        <dbReference type="SAM" id="MobiDB-lite"/>
    </source>
</evidence>
<dbReference type="AlphaFoldDB" id="A0A843U7M8"/>
<sequence>MSGSNSCTMGAAPGGGTGGGGGGGSGESGGGAGAGGGGGPCRACKFLHQVIVPSSFDFPRSGIQQFPVDPNYCSLAFRRGKVLVDEAKRSLFNG</sequence>
<accession>A0A843U7M8</accession>
<dbReference type="Proteomes" id="UP000652761">
    <property type="component" value="Unassembled WGS sequence"/>
</dbReference>
<protein>
    <submittedName>
        <fullName evidence="2">Uncharacterized protein</fullName>
    </submittedName>
</protein>
<comment type="caution">
    <text evidence="2">The sequence shown here is derived from an EMBL/GenBank/DDBJ whole genome shotgun (WGS) entry which is preliminary data.</text>
</comment>
<evidence type="ECO:0000313" key="2">
    <source>
        <dbReference type="EMBL" id="MQL78010.1"/>
    </source>
</evidence>
<reference evidence="2" key="1">
    <citation type="submission" date="2017-07" db="EMBL/GenBank/DDBJ databases">
        <title>Taro Niue Genome Assembly and Annotation.</title>
        <authorList>
            <person name="Atibalentja N."/>
            <person name="Keating K."/>
            <person name="Fields C.J."/>
        </authorList>
    </citation>
    <scope>NUCLEOTIDE SEQUENCE</scope>
    <source>
        <strain evidence="2">Niue_2</strain>
        <tissue evidence="2">Leaf</tissue>
    </source>
</reference>
<keyword evidence="3" id="KW-1185">Reference proteome</keyword>
<name>A0A843U7M8_COLES</name>
<evidence type="ECO:0000313" key="3">
    <source>
        <dbReference type="Proteomes" id="UP000652761"/>
    </source>
</evidence>
<organism evidence="2 3">
    <name type="scientific">Colocasia esculenta</name>
    <name type="common">Wild taro</name>
    <name type="synonym">Arum esculentum</name>
    <dbReference type="NCBI Taxonomy" id="4460"/>
    <lineage>
        <taxon>Eukaryota</taxon>
        <taxon>Viridiplantae</taxon>
        <taxon>Streptophyta</taxon>
        <taxon>Embryophyta</taxon>
        <taxon>Tracheophyta</taxon>
        <taxon>Spermatophyta</taxon>
        <taxon>Magnoliopsida</taxon>
        <taxon>Liliopsida</taxon>
        <taxon>Araceae</taxon>
        <taxon>Aroideae</taxon>
        <taxon>Colocasieae</taxon>
        <taxon>Colocasia</taxon>
    </lineage>
</organism>
<proteinExistence type="predicted"/>
<feature type="compositionally biased region" description="Gly residues" evidence="1">
    <location>
        <begin position="12"/>
        <end position="37"/>
    </location>
</feature>